<dbReference type="PANTHER" id="PTHR43351">
    <property type="entry name" value="L(+)-TARTRATE DEHYDRATASE SUBUNIT BETA"/>
    <property type="match status" value="1"/>
</dbReference>
<dbReference type="RefSeq" id="WP_367956114.1">
    <property type="nucleotide sequence ID" value="NZ_JBDPGJ010000005.1"/>
</dbReference>
<reference evidence="4 5" key="1">
    <citation type="submission" date="2024-05" db="EMBL/GenBank/DDBJ databases">
        <authorList>
            <person name="Jiang F."/>
        </authorList>
    </citation>
    <scope>NUCLEOTIDE SEQUENCE [LARGE SCALE GENOMIC DNA]</scope>
    <source>
        <strain evidence="4 5">LZ166</strain>
    </source>
</reference>
<proteinExistence type="inferred from homology"/>
<gene>
    <name evidence="4" type="ORF">ABGN05_21500</name>
</gene>
<dbReference type="Gene3D" id="3.20.130.10">
    <property type="entry name" value="Fe-S hydro-lyase, tartrate dehydratase beta-type, catalytic domain"/>
    <property type="match status" value="1"/>
</dbReference>
<evidence type="ECO:0000313" key="4">
    <source>
        <dbReference type="EMBL" id="MEX0408242.1"/>
    </source>
</evidence>
<dbReference type="InterPro" id="IPR004647">
    <property type="entry name" value="Fe-S_hydro-lyase_TtdB-typ_cat"/>
</dbReference>
<accession>A0ABV3SN89</accession>
<feature type="domain" description="Fe-S hydro-lyase tartrate dehydratase beta-type catalytic" evidence="3">
    <location>
        <begin position="12"/>
        <end position="182"/>
    </location>
</feature>
<dbReference type="Proteomes" id="UP001556692">
    <property type="component" value="Unassembled WGS sequence"/>
</dbReference>
<keyword evidence="5" id="KW-1185">Reference proteome</keyword>
<dbReference type="EMBL" id="JBDPGJ010000005">
    <property type="protein sequence ID" value="MEX0408242.1"/>
    <property type="molecule type" value="Genomic_DNA"/>
</dbReference>
<name>A0ABV3SN89_9HYPH</name>
<dbReference type="SUPFAM" id="SSF117457">
    <property type="entry name" value="FumA C-terminal domain-like"/>
    <property type="match status" value="1"/>
</dbReference>
<protein>
    <submittedName>
        <fullName evidence="4">Fumarate hydratase C-terminal domain-containing protein</fullName>
    </submittedName>
</protein>
<sequence length="215" mass="23313">MATHHLTLPVDVEAIRALRLGDLVTVDGEIVATGGLPTHKRIIEAMEGKRELPFPLEGAGFFHLPSYSRDTDQGFEIVYINPTTSTRFNPLMPKIIRHYGLRIVCGKGGLDAECARAMQEVGCVYLSILGGGATLHTDAIKEVTGVGWSDLVTHYRLVKMRVEDLGPLTVGIDAHGNNGYDQLESRARERLPALMEELRVARERAAAGGGSDPAA</sequence>
<dbReference type="PANTHER" id="PTHR43351:SF2">
    <property type="entry name" value="L(+)-TARTRATE DEHYDRATASE SUBUNIT BETA-RELATED"/>
    <property type="match status" value="1"/>
</dbReference>
<keyword evidence="2" id="KW-0456">Lyase</keyword>
<dbReference type="InterPro" id="IPR036660">
    <property type="entry name" value="Fe-S_hydroAse_TtdB_cat_sf"/>
</dbReference>
<evidence type="ECO:0000259" key="3">
    <source>
        <dbReference type="Pfam" id="PF05683"/>
    </source>
</evidence>
<evidence type="ECO:0000313" key="5">
    <source>
        <dbReference type="Proteomes" id="UP001556692"/>
    </source>
</evidence>
<comment type="similarity">
    <text evidence="1">Belongs to the class-I fumarase family.</text>
</comment>
<comment type="caution">
    <text evidence="4">The sequence shown here is derived from an EMBL/GenBank/DDBJ whole genome shotgun (WGS) entry which is preliminary data.</text>
</comment>
<evidence type="ECO:0000256" key="2">
    <source>
        <dbReference type="ARBA" id="ARBA00023239"/>
    </source>
</evidence>
<organism evidence="4 5">
    <name type="scientific">Aquibium pacificus</name>
    <dbReference type="NCBI Taxonomy" id="3153579"/>
    <lineage>
        <taxon>Bacteria</taxon>
        <taxon>Pseudomonadati</taxon>
        <taxon>Pseudomonadota</taxon>
        <taxon>Alphaproteobacteria</taxon>
        <taxon>Hyphomicrobiales</taxon>
        <taxon>Phyllobacteriaceae</taxon>
        <taxon>Aquibium</taxon>
    </lineage>
</organism>
<evidence type="ECO:0000256" key="1">
    <source>
        <dbReference type="ARBA" id="ARBA00008876"/>
    </source>
</evidence>
<dbReference type="Pfam" id="PF05683">
    <property type="entry name" value="Fumerase_C"/>
    <property type="match status" value="1"/>
</dbReference>